<gene>
    <name evidence="1" type="ORF">KK1_025999</name>
</gene>
<sequence length="203" mass="23342">MVQLWFCGQGHADHLTTKAFVIATDERAQWQQIDASLYTILWFSIALTLQHSYQAFDKCYDVWIKAKKVYTNNVQCLYNVITTMMTTKLENMDMQTYLSKLKCLIANYNNLMPYPSNKETFEQQRHQYFMILALVGLLSELEFVRNQILSAHVVPIYNTISERLLHLCILHNVANPFASSVDSFALVSHSSNHGSGRGGNHEK</sequence>
<dbReference type="Proteomes" id="UP000075243">
    <property type="component" value="Unassembled WGS sequence"/>
</dbReference>
<keyword evidence="2" id="KW-1185">Reference proteome</keyword>
<protein>
    <recommendedName>
        <fullName evidence="3">Retrovirus-related Pol polyprotein from transposon TNT 1-94</fullName>
    </recommendedName>
</protein>
<dbReference type="Gramene" id="C.cajan_24572.t">
    <property type="protein sequence ID" value="C.cajan_24572.t.cds1"/>
    <property type="gene ID" value="C.cajan_24572"/>
</dbReference>
<organism evidence="1 2">
    <name type="scientific">Cajanus cajan</name>
    <name type="common">Pigeon pea</name>
    <name type="synonym">Cajanus indicus</name>
    <dbReference type="NCBI Taxonomy" id="3821"/>
    <lineage>
        <taxon>Eukaryota</taxon>
        <taxon>Viridiplantae</taxon>
        <taxon>Streptophyta</taxon>
        <taxon>Embryophyta</taxon>
        <taxon>Tracheophyta</taxon>
        <taxon>Spermatophyta</taxon>
        <taxon>Magnoliopsida</taxon>
        <taxon>eudicotyledons</taxon>
        <taxon>Gunneridae</taxon>
        <taxon>Pentapetalae</taxon>
        <taxon>rosids</taxon>
        <taxon>fabids</taxon>
        <taxon>Fabales</taxon>
        <taxon>Fabaceae</taxon>
        <taxon>Papilionoideae</taxon>
        <taxon>50 kb inversion clade</taxon>
        <taxon>NPAAA clade</taxon>
        <taxon>indigoferoid/millettioid clade</taxon>
        <taxon>Phaseoleae</taxon>
        <taxon>Cajanus</taxon>
    </lineage>
</organism>
<name>A0A151SBI0_CAJCA</name>
<accession>A0A151SBI0</accession>
<dbReference type="EMBL" id="KQ483428">
    <property type="protein sequence ID" value="KYP52089.1"/>
    <property type="molecule type" value="Genomic_DNA"/>
</dbReference>
<reference evidence="1" key="1">
    <citation type="journal article" date="2012" name="Nat. Biotechnol.">
        <title>Draft genome sequence of pigeonpea (Cajanus cajan), an orphan legume crop of resource-poor farmers.</title>
        <authorList>
            <person name="Varshney R.K."/>
            <person name="Chen W."/>
            <person name="Li Y."/>
            <person name="Bharti A.K."/>
            <person name="Saxena R.K."/>
            <person name="Schlueter J.A."/>
            <person name="Donoghue M.T."/>
            <person name="Azam S."/>
            <person name="Fan G."/>
            <person name="Whaley A.M."/>
            <person name="Farmer A.D."/>
            <person name="Sheridan J."/>
            <person name="Iwata A."/>
            <person name="Tuteja R."/>
            <person name="Penmetsa R.V."/>
            <person name="Wu W."/>
            <person name="Upadhyaya H.D."/>
            <person name="Yang S.P."/>
            <person name="Shah T."/>
            <person name="Saxena K.B."/>
            <person name="Michael T."/>
            <person name="McCombie W.R."/>
            <person name="Yang B."/>
            <person name="Zhang G."/>
            <person name="Yang H."/>
            <person name="Wang J."/>
            <person name="Spillane C."/>
            <person name="Cook D.R."/>
            <person name="May G.D."/>
            <person name="Xu X."/>
            <person name="Jackson S.A."/>
        </authorList>
    </citation>
    <scope>NUCLEOTIDE SEQUENCE [LARGE SCALE GENOMIC DNA]</scope>
</reference>
<evidence type="ECO:0000313" key="2">
    <source>
        <dbReference type="Proteomes" id="UP000075243"/>
    </source>
</evidence>
<evidence type="ECO:0008006" key="3">
    <source>
        <dbReference type="Google" id="ProtNLM"/>
    </source>
</evidence>
<evidence type="ECO:0000313" key="1">
    <source>
        <dbReference type="EMBL" id="KYP52089.1"/>
    </source>
</evidence>
<proteinExistence type="predicted"/>
<dbReference type="AlphaFoldDB" id="A0A151SBI0"/>